<reference evidence="1 2" key="2">
    <citation type="submission" date="2021-10" db="EMBL/GenBank/DDBJ databases">
        <authorList>
            <person name="Piombo E."/>
        </authorList>
    </citation>
    <scope>NUCLEOTIDE SEQUENCE [LARGE SCALE GENOMIC DNA]</scope>
</reference>
<dbReference type="InterPro" id="IPR011993">
    <property type="entry name" value="PH-like_dom_sf"/>
</dbReference>
<organism evidence="1 2">
    <name type="scientific">Clonostachys solani</name>
    <dbReference type="NCBI Taxonomy" id="160281"/>
    <lineage>
        <taxon>Eukaryota</taxon>
        <taxon>Fungi</taxon>
        <taxon>Dikarya</taxon>
        <taxon>Ascomycota</taxon>
        <taxon>Pezizomycotina</taxon>
        <taxon>Sordariomycetes</taxon>
        <taxon>Hypocreomycetidae</taxon>
        <taxon>Hypocreales</taxon>
        <taxon>Bionectriaceae</taxon>
        <taxon>Clonostachys</taxon>
    </lineage>
</organism>
<dbReference type="GO" id="GO:0005634">
    <property type="term" value="C:nucleus"/>
    <property type="evidence" value="ECO:0007669"/>
    <property type="project" value="TreeGrafter"/>
</dbReference>
<evidence type="ECO:0008006" key="3">
    <source>
        <dbReference type="Google" id="ProtNLM"/>
    </source>
</evidence>
<gene>
    <name evidence="1" type="ORF">CSOL1703_00000053</name>
</gene>
<reference evidence="2" key="1">
    <citation type="submission" date="2019-06" db="EMBL/GenBank/DDBJ databases">
        <authorList>
            <person name="Broberg M."/>
        </authorList>
    </citation>
    <scope>NUCLEOTIDE SEQUENCE [LARGE SCALE GENOMIC DNA]</scope>
</reference>
<dbReference type="InterPro" id="IPR035899">
    <property type="entry name" value="DBL_dom_sf"/>
</dbReference>
<dbReference type="SUPFAM" id="SSF50729">
    <property type="entry name" value="PH domain-like"/>
    <property type="match status" value="1"/>
</dbReference>
<dbReference type="GO" id="GO:0031106">
    <property type="term" value="P:septin ring organization"/>
    <property type="evidence" value="ECO:0007669"/>
    <property type="project" value="TreeGrafter"/>
</dbReference>
<dbReference type="SUPFAM" id="SSF48065">
    <property type="entry name" value="DBL homology domain (DH-domain)"/>
    <property type="match status" value="1"/>
</dbReference>
<keyword evidence="2" id="KW-1185">Reference proteome</keyword>
<dbReference type="OrthoDB" id="19923at2759"/>
<dbReference type="Pfam" id="PF15411">
    <property type="entry name" value="PH_10"/>
    <property type="match status" value="1"/>
</dbReference>
<comment type="caution">
    <text evidence="1">The sequence shown here is derived from an EMBL/GenBank/DDBJ whole genome shotgun (WGS) entry which is preliminary data.</text>
</comment>
<dbReference type="GO" id="GO:0000935">
    <property type="term" value="C:division septum"/>
    <property type="evidence" value="ECO:0007669"/>
    <property type="project" value="TreeGrafter"/>
</dbReference>
<dbReference type="EMBL" id="CABFOC020000035">
    <property type="protein sequence ID" value="CAH0048110.1"/>
    <property type="molecule type" value="Genomic_DNA"/>
</dbReference>
<dbReference type="GO" id="GO:0043332">
    <property type="term" value="C:mating projection tip"/>
    <property type="evidence" value="ECO:0007669"/>
    <property type="project" value="TreeGrafter"/>
</dbReference>
<evidence type="ECO:0000313" key="1">
    <source>
        <dbReference type="EMBL" id="CAH0048110.1"/>
    </source>
</evidence>
<accession>A0A9N9Z344</accession>
<protein>
    <recommendedName>
        <fullName evidence="3">PH domain-containing protein</fullName>
    </recommendedName>
</protein>
<sequence>MDPLSVTNSIAGLGKAAEEIEKVIREHVEGATKNVPDILVQLLENIQVTAHVLSRLGSTVRKLDVVKPSQLQTHQIVAVLTDGVIIFSELETAAQDIESPPLADVKLPLKAHPEWPGKEKKLELLQKRLAAFEQSTSMILAILRSIAQLMTWVDRDSHFEGAQHRIQLTSNVDSLMDENFDVMRRILAADSSFDIESLRAKKGYLSSRKPDDENWPLPASPITPSRVDSFADLGAALPGLEDQSPSGFLSPISTSSFNFEADLAYSGPYRRANRESMDFSMRSSFRRPWSSLSDSSQGQVSAISVIALPLFADDITNPQHYNFSSPPSYPPPPYSPFATEGEGSRAGAALPTVVEQVDEPPATPVSSVASPTREQILASGLEILHRMYCHGTSIFHNCLAIKSQLYQLLGFSEAISSYAFELRATNPMEELVSIFREGWPLFWLFNKLDSRFKIVTPKPGGVPYTVPLFFKLCKEFGFDIYEFFTHDDLMGDDYLGYLRFLSGIELVLSQLMSRGLVRPVVRREFNLPENTEMTPLQAHLETFVIQQRRYFLDLGDLLEIQDVLQEAEPLSHKLLTAFETLKIIIHFEARLLLDIEAQITKPRKLQEWGTPFLTWSEGSDTYAEFISLEDDNARELRQRSHRLDSSEQQSERSAVMKCVRRIMTLHDQLRKYQDFFREFDLISSEEFQPWQAENIANGKVAVKNVLEKAYEATEKADMRDALADLKSRMVDWRGYRIDNFGELIAHDSLRGRSDNRAKDTTKTYNVYLFEKIFLCVREVAAPAGKRVLALRGRIWAKDIRKIDSSTDGPLAFRIHWSGDEGTDILTLRFRSRGQKESWCSKILRVQEMSGNTR</sequence>
<dbReference type="PANTHER" id="PTHR47339:SF1">
    <property type="entry name" value="CELL DIVISION CONTROL PROTEIN 24"/>
    <property type="match status" value="1"/>
</dbReference>
<dbReference type="InterPro" id="IPR053026">
    <property type="entry name" value="CDC42_GEF"/>
</dbReference>
<proteinExistence type="predicted"/>
<dbReference type="AlphaFoldDB" id="A0A9N9Z344"/>
<dbReference type="PANTHER" id="PTHR47339">
    <property type="entry name" value="CELL DIVISION CONTROL PROTEIN 24"/>
    <property type="match status" value="1"/>
</dbReference>
<dbReference type="Gene3D" id="2.30.29.30">
    <property type="entry name" value="Pleckstrin-homology domain (PH domain)/Phosphotyrosine-binding domain (PTB)"/>
    <property type="match status" value="1"/>
</dbReference>
<name>A0A9N9Z344_9HYPO</name>
<dbReference type="GO" id="GO:0030010">
    <property type="term" value="P:establishment of cell polarity"/>
    <property type="evidence" value="ECO:0007669"/>
    <property type="project" value="TreeGrafter"/>
</dbReference>
<dbReference type="GO" id="GO:0005737">
    <property type="term" value="C:cytoplasm"/>
    <property type="evidence" value="ECO:0007669"/>
    <property type="project" value="TreeGrafter"/>
</dbReference>
<evidence type="ECO:0000313" key="2">
    <source>
        <dbReference type="Proteomes" id="UP000775872"/>
    </source>
</evidence>
<dbReference type="Proteomes" id="UP000775872">
    <property type="component" value="Unassembled WGS sequence"/>
</dbReference>
<dbReference type="Gene3D" id="1.20.900.10">
    <property type="entry name" value="Dbl homology (DH) domain"/>
    <property type="match status" value="1"/>
</dbReference>